<evidence type="ECO:0000259" key="7">
    <source>
        <dbReference type="PROSITE" id="PS50048"/>
    </source>
</evidence>
<feature type="compositionally biased region" description="Polar residues" evidence="6">
    <location>
        <begin position="63"/>
        <end position="74"/>
    </location>
</feature>
<feature type="region of interest" description="Disordered" evidence="6">
    <location>
        <begin position="47"/>
        <end position="112"/>
    </location>
</feature>
<dbReference type="InterPro" id="IPR001138">
    <property type="entry name" value="Zn2Cys6_DnaBD"/>
</dbReference>
<evidence type="ECO:0000256" key="4">
    <source>
        <dbReference type="ARBA" id="ARBA00023163"/>
    </source>
</evidence>
<evidence type="ECO:0000256" key="1">
    <source>
        <dbReference type="ARBA" id="ARBA00004123"/>
    </source>
</evidence>
<dbReference type="AlphaFoldDB" id="A0A7R7X9T6"/>
<reference evidence="8" key="1">
    <citation type="submission" date="2021-01" db="EMBL/GenBank/DDBJ databases">
        <authorList>
            <consortium name="Aspergillus puulaauensis MK2 genome sequencing consortium"/>
            <person name="Kazuki M."/>
            <person name="Futagami T."/>
        </authorList>
    </citation>
    <scope>NUCLEOTIDE SEQUENCE</scope>
    <source>
        <strain evidence="8">MK2</strain>
    </source>
</reference>
<dbReference type="SUPFAM" id="SSF57701">
    <property type="entry name" value="Zn2/Cys6 DNA-binding domain"/>
    <property type="match status" value="1"/>
</dbReference>
<keyword evidence="5" id="KW-0539">Nucleus</keyword>
<proteinExistence type="predicted"/>
<dbReference type="InterPro" id="IPR036864">
    <property type="entry name" value="Zn2-C6_fun-type_DNA-bd_sf"/>
</dbReference>
<feature type="compositionally biased region" description="Low complexity" evidence="6">
    <location>
        <begin position="47"/>
        <end position="62"/>
    </location>
</feature>
<dbReference type="InterPro" id="IPR021858">
    <property type="entry name" value="Fun_TF"/>
</dbReference>
<comment type="subcellular location">
    <subcellularLocation>
        <location evidence="1">Nucleus</location>
    </subcellularLocation>
</comment>
<dbReference type="PROSITE" id="PS00463">
    <property type="entry name" value="ZN2_CY6_FUNGAL_1"/>
    <property type="match status" value="1"/>
</dbReference>
<keyword evidence="9" id="KW-1185">Reference proteome</keyword>
<dbReference type="RefSeq" id="XP_041549671.1">
    <property type="nucleotide sequence ID" value="XM_041699319.1"/>
</dbReference>
<evidence type="ECO:0000256" key="2">
    <source>
        <dbReference type="ARBA" id="ARBA00023015"/>
    </source>
</evidence>
<dbReference type="GO" id="GO:0008270">
    <property type="term" value="F:zinc ion binding"/>
    <property type="evidence" value="ECO:0007669"/>
    <property type="project" value="InterPro"/>
</dbReference>
<dbReference type="GO" id="GO:0045944">
    <property type="term" value="P:positive regulation of transcription by RNA polymerase II"/>
    <property type="evidence" value="ECO:0007669"/>
    <property type="project" value="TreeGrafter"/>
</dbReference>
<evidence type="ECO:0000313" key="9">
    <source>
        <dbReference type="Proteomes" id="UP000654913"/>
    </source>
</evidence>
<keyword evidence="2" id="KW-0805">Transcription regulation</keyword>
<organism evidence="8 9">
    <name type="scientific">Aspergillus puulaauensis</name>
    <dbReference type="NCBI Taxonomy" id="1220207"/>
    <lineage>
        <taxon>Eukaryota</taxon>
        <taxon>Fungi</taxon>
        <taxon>Dikarya</taxon>
        <taxon>Ascomycota</taxon>
        <taxon>Pezizomycotina</taxon>
        <taxon>Eurotiomycetes</taxon>
        <taxon>Eurotiomycetidae</taxon>
        <taxon>Eurotiales</taxon>
        <taxon>Aspergillaceae</taxon>
        <taxon>Aspergillus</taxon>
    </lineage>
</organism>
<reference evidence="8" key="2">
    <citation type="submission" date="2021-02" db="EMBL/GenBank/DDBJ databases">
        <title>Aspergillus puulaauensis MK2 genome sequence.</title>
        <authorList>
            <person name="Futagami T."/>
            <person name="Mori K."/>
            <person name="Kadooka C."/>
            <person name="Tanaka T."/>
        </authorList>
    </citation>
    <scope>NUCLEOTIDE SEQUENCE</scope>
    <source>
        <strain evidence="8">MK2</strain>
    </source>
</reference>
<name>A0A7R7X9T6_9EURO</name>
<accession>A0A7R7X9T6</accession>
<dbReference type="EMBL" id="AP024443">
    <property type="protein sequence ID" value="BCS17477.1"/>
    <property type="molecule type" value="Genomic_DNA"/>
</dbReference>
<dbReference type="PROSITE" id="PS50048">
    <property type="entry name" value="ZN2_CY6_FUNGAL_2"/>
    <property type="match status" value="1"/>
</dbReference>
<dbReference type="GO" id="GO:0005634">
    <property type="term" value="C:nucleus"/>
    <property type="evidence" value="ECO:0007669"/>
    <property type="project" value="UniProtKB-SubCell"/>
</dbReference>
<evidence type="ECO:0000256" key="6">
    <source>
        <dbReference type="SAM" id="MobiDB-lite"/>
    </source>
</evidence>
<dbReference type="GeneID" id="64967482"/>
<keyword evidence="4" id="KW-0804">Transcription</keyword>
<dbReference type="Proteomes" id="UP000654913">
    <property type="component" value="Chromosome 1"/>
</dbReference>
<dbReference type="CDD" id="cd00067">
    <property type="entry name" value="GAL4"/>
    <property type="match status" value="1"/>
</dbReference>
<feature type="domain" description="Zn(2)-C6 fungal-type" evidence="7">
    <location>
        <begin position="18"/>
        <end position="48"/>
    </location>
</feature>
<dbReference type="Pfam" id="PF00172">
    <property type="entry name" value="Zn_clus"/>
    <property type="match status" value="1"/>
</dbReference>
<keyword evidence="3" id="KW-0238">DNA-binding</keyword>
<dbReference type="KEGG" id="apuu:APUU_10305S"/>
<protein>
    <recommendedName>
        <fullName evidence="7">Zn(2)-C6 fungal-type domain-containing protein</fullName>
    </recommendedName>
</protein>
<evidence type="ECO:0000313" key="8">
    <source>
        <dbReference type="EMBL" id="BCS17477.1"/>
    </source>
</evidence>
<feature type="compositionally biased region" description="Low complexity" evidence="6">
    <location>
        <begin position="78"/>
        <end position="90"/>
    </location>
</feature>
<evidence type="ECO:0000256" key="5">
    <source>
        <dbReference type="ARBA" id="ARBA00023242"/>
    </source>
</evidence>
<dbReference type="GO" id="GO:0000976">
    <property type="term" value="F:transcription cis-regulatory region binding"/>
    <property type="evidence" value="ECO:0007669"/>
    <property type="project" value="TreeGrafter"/>
</dbReference>
<dbReference type="SMART" id="SM00066">
    <property type="entry name" value="GAL4"/>
    <property type="match status" value="1"/>
</dbReference>
<dbReference type="PANTHER" id="PTHR37534">
    <property type="entry name" value="TRANSCRIPTIONAL ACTIVATOR PROTEIN UGA3"/>
    <property type="match status" value="1"/>
</dbReference>
<dbReference type="Pfam" id="PF11951">
    <property type="entry name" value="Fungal_trans_2"/>
    <property type="match status" value="1"/>
</dbReference>
<evidence type="ECO:0000256" key="3">
    <source>
        <dbReference type="ARBA" id="ARBA00023125"/>
    </source>
</evidence>
<dbReference type="OrthoDB" id="187139at2759"/>
<dbReference type="PANTHER" id="PTHR37534:SF43">
    <property type="entry name" value="FINGER DOMAIN PROTEIN, PUTATIVE (AFU_ORTHOLOGUE AFUA_1G01850)-RELATED"/>
    <property type="match status" value="1"/>
</dbReference>
<dbReference type="Gene3D" id="4.10.240.10">
    <property type="entry name" value="Zn(2)-C6 fungal-type DNA-binding domain"/>
    <property type="match status" value="1"/>
</dbReference>
<dbReference type="GO" id="GO:0000981">
    <property type="term" value="F:DNA-binding transcription factor activity, RNA polymerase II-specific"/>
    <property type="evidence" value="ECO:0007669"/>
    <property type="project" value="InterPro"/>
</dbReference>
<gene>
    <name evidence="8" type="ORF">APUU_10305S</name>
</gene>
<sequence>MPPIRRQRSEPIVRVRTGCFTCRRRKKKCNESKPVCAGCARNKLDCSWPTSTPTPDSDATPSGGFQSCNVQSNRQRQDSPSSPSSPGLSDPRPPLSGHFPSENQFLYTDPTDQDNSIDLLLREMVPMGSPNSNVPETPGNDMGIVNMLPRSLSMLPGHDPECFQLLSHYLGTTADCMSNGSTPINPFLVQVVPLAFSSDLVLQLVLTQSAAHRAFRSKRDVDDTAEGQYTKALRLFRKGVTEFIDGEESSPLLLTVGALIMCFTETAKGDMNGTVFDHLSAAHSLLIQLLLRSNNTIPKDLDDFIIDYYTYTATVSMISIDARVSSQRLLDSDMEQRAHRLINCKYVGNLSGCWLELLLVIPRIFDLGRRWMIQDDQPGAPAADDIVVFGSLQAEIMRWTPYAFVSQETQLAGLIFQQAMLLYLVTSLGMFSDTTTSAGSALMNCAIAEAMALLRRVSPTSRINSGLCWPIAVVGSCLSDPGLQEELRQRLTTMGNAFGLGNMHRTLLLLEHMWQLPLHDAGPWNICRAMQQKQIWISFA</sequence>